<sequence>WTADCGRCLVPGLILAISPLFAGNGRLQDQSPNNRRSPERCASQSVGVKRFAMATADNGQPER</sequence>
<dbReference type="EMBL" id="JAMKFB020000017">
    <property type="protein sequence ID" value="KAL0169787.1"/>
    <property type="molecule type" value="Genomic_DNA"/>
</dbReference>
<feature type="non-terminal residue" evidence="3">
    <location>
        <position position="1"/>
    </location>
</feature>
<organism evidence="3 4">
    <name type="scientific">Cirrhinus mrigala</name>
    <name type="common">Mrigala</name>
    <dbReference type="NCBI Taxonomy" id="683832"/>
    <lineage>
        <taxon>Eukaryota</taxon>
        <taxon>Metazoa</taxon>
        <taxon>Chordata</taxon>
        <taxon>Craniata</taxon>
        <taxon>Vertebrata</taxon>
        <taxon>Euteleostomi</taxon>
        <taxon>Actinopterygii</taxon>
        <taxon>Neopterygii</taxon>
        <taxon>Teleostei</taxon>
        <taxon>Ostariophysi</taxon>
        <taxon>Cypriniformes</taxon>
        <taxon>Cyprinidae</taxon>
        <taxon>Labeoninae</taxon>
        <taxon>Labeonini</taxon>
        <taxon>Cirrhinus</taxon>
    </lineage>
</organism>
<keyword evidence="2" id="KW-0732">Signal</keyword>
<evidence type="ECO:0000313" key="4">
    <source>
        <dbReference type="Proteomes" id="UP001529510"/>
    </source>
</evidence>
<feature type="region of interest" description="Disordered" evidence="1">
    <location>
        <begin position="25"/>
        <end position="44"/>
    </location>
</feature>
<dbReference type="Pfam" id="PF15324">
    <property type="entry name" value="TALPID3"/>
    <property type="match status" value="1"/>
</dbReference>
<dbReference type="AlphaFoldDB" id="A0ABD0P6R8"/>
<comment type="caution">
    <text evidence="3">The sequence shown here is derived from an EMBL/GenBank/DDBJ whole genome shotgun (WGS) entry which is preliminary data.</text>
</comment>
<gene>
    <name evidence="3" type="ORF">M9458_034383</name>
</gene>
<feature type="non-terminal residue" evidence="3">
    <location>
        <position position="63"/>
    </location>
</feature>
<evidence type="ECO:0000256" key="2">
    <source>
        <dbReference type="SAM" id="SignalP"/>
    </source>
</evidence>
<name>A0ABD0P6R8_CIRMR</name>
<evidence type="ECO:0000313" key="3">
    <source>
        <dbReference type="EMBL" id="KAL0169787.1"/>
    </source>
</evidence>
<evidence type="ECO:0000256" key="1">
    <source>
        <dbReference type="SAM" id="MobiDB-lite"/>
    </source>
</evidence>
<feature type="chain" id="PRO_5044860363" evidence="2">
    <location>
        <begin position="23"/>
        <end position="63"/>
    </location>
</feature>
<accession>A0ABD0P6R8</accession>
<keyword evidence="4" id="KW-1185">Reference proteome</keyword>
<reference evidence="3 4" key="1">
    <citation type="submission" date="2024-05" db="EMBL/GenBank/DDBJ databases">
        <title>Genome sequencing and assembly of Indian major carp, Cirrhinus mrigala (Hamilton, 1822).</title>
        <authorList>
            <person name="Mohindra V."/>
            <person name="Chowdhury L.M."/>
            <person name="Lal K."/>
            <person name="Jena J.K."/>
        </authorList>
    </citation>
    <scope>NUCLEOTIDE SEQUENCE [LARGE SCALE GENOMIC DNA]</scope>
    <source>
        <strain evidence="3">CM1030</strain>
        <tissue evidence="3">Blood</tissue>
    </source>
</reference>
<protein>
    <submittedName>
        <fullName evidence="3">Uncharacterized protein</fullName>
    </submittedName>
</protein>
<dbReference type="Proteomes" id="UP001529510">
    <property type="component" value="Unassembled WGS sequence"/>
</dbReference>
<proteinExistence type="predicted"/>
<dbReference type="InterPro" id="IPR029246">
    <property type="entry name" value="TALPID3"/>
</dbReference>
<feature type="signal peptide" evidence="2">
    <location>
        <begin position="1"/>
        <end position="22"/>
    </location>
</feature>